<dbReference type="InterPro" id="IPR031578">
    <property type="entry name" value="TipE"/>
</dbReference>
<feature type="transmembrane region" description="Helical" evidence="2">
    <location>
        <begin position="21"/>
        <end position="45"/>
    </location>
</feature>
<keyword evidence="2" id="KW-1133">Transmembrane helix</keyword>
<organism evidence="3 4">
    <name type="scientific">Aphidius gifuensis</name>
    <name type="common">Parasitoid wasp</name>
    <dbReference type="NCBI Taxonomy" id="684658"/>
    <lineage>
        <taxon>Eukaryota</taxon>
        <taxon>Metazoa</taxon>
        <taxon>Ecdysozoa</taxon>
        <taxon>Arthropoda</taxon>
        <taxon>Hexapoda</taxon>
        <taxon>Insecta</taxon>
        <taxon>Pterygota</taxon>
        <taxon>Neoptera</taxon>
        <taxon>Endopterygota</taxon>
        <taxon>Hymenoptera</taxon>
        <taxon>Apocrita</taxon>
        <taxon>Ichneumonoidea</taxon>
        <taxon>Braconidae</taxon>
        <taxon>Aphidiinae</taxon>
        <taxon>Aphidius</taxon>
    </lineage>
</organism>
<feature type="transmembrane region" description="Helical" evidence="2">
    <location>
        <begin position="390"/>
        <end position="412"/>
    </location>
</feature>
<dbReference type="GO" id="GO:0005886">
    <property type="term" value="C:plasma membrane"/>
    <property type="evidence" value="ECO:0007669"/>
    <property type="project" value="TreeGrafter"/>
</dbReference>
<dbReference type="PANTHER" id="PTHR12335">
    <property type="entry name" value="TIPE PROTEIN TEMPERATURE-INDUCED PARALYTIC E"/>
    <property type="match status" value="1"/>
</dbReference>
<dbReference type="PROSITE" id="PS51257">
    <property type="entry name" value="PROKAR_LIPOPROTEIN"/>
    <property type="match status" value="1"/>
</dbReference>
<dbReference type="PANTHER" id="PTHR12335:SF3">
    <property type="entry name" value="IP11896P"/>
    <property type="match status" value="1"/>
</dbReference>
<dbReference type="OrthoDB" id="6349518at2759"/>
<proteinExistence type="predicted"/>
<sequence length="465" mass="52044">MGQKYNKKRLVPEQDRRICGSICFCQFTMVVSCVALVYLSVAIYIPSHRAFNAGFEPEPVMCQTTNSTLVNNCNWASCGEWCLTKTSGFCPQIYATTRRNGTDLLLENCTQISTISCPQVNLLAAKKYNCNNGSACGALTGVMSCSLGHCYDIGQVMLCHYKADGVIIDSEKDNTKLNGFFECNNSRCTKIKRPFKCDRYCSNISTSNVNVYLMQDDNLYTARCNRAFALNRANGSYLGTRLNEPEKIWDESKDISIMTSCFAVNRIGNTIRTEDCVNGSLIDETGVPQPYINYTTFLSLYEKSLTRPLDPTNIYLPSQRSLTIYNSSRLYINLEGCVNTLRGECIEFHGTHGRDGDNYTAQSRYPCFYNKNDSYFVVARFDLNKTRTELLIATIVPSCLFFISLVSLIIITRSVQVGDDTKMRCRYCADGDTQESEDEGLVQRNSSSASPGGVTNQNEIRSLAL</sequence>
<feature type="compositionally biased region" description="Polar residues" evidence="1">
    <location>
        <begin position="443"/>
        <end position="465"/>
    </location>
</feature>
<dbReference type="AlphaFoldDB" id="A0A834XWW6"/>
<gene>
    <name evidence="3" type="ORF">HCN44_011346</name>
</gene>
<dbReference type="EMBL" id="JACMRX010000003">
    <property type="protein sequence ID" value="KAF7994077.1"/>
    <property type="molecule type" value="Genomic_DNA"/>
</dbReference>
<dbReference type="GO" id="GO:0002028">
    <property type="term" value="P:regulation of sodium ion transport"/>
    <property type="evidence" value="ECO:0007669"/>
    <property type="project" value="TreeGrafter"/>
</dbReference>
<evidence type="ECO:0000313" key="4">
    <source>
        <dbReference type="Proteomes" id="UP000639338"/>
    </source>
</evidence>
<keyword evidence="4" id="KW-1185">Reference proteome</keyword>
<keyword evidence="2" id="KW-0812">Transmembrane</keyword>
<evidence type="ECO:0000256" key="1">
    <source>
        <dbReference type="SAM" id="MobiDB-lite"/>
    </source>
</evidence>
<comment type="caution">
    <text evidence="3">The sequence shown here is derived from an EMBL/GenBank/DDBJ whole genome shotgun (WGS) entry which is preliminary data.</text>
</comment>
<feature type="region of interest" description="Disordered" evidence="1">
    <location>
        <begin position="436"/>
        <end position="465"/>
    </location>
</feature>
<evidence type="ECO:0000256" key="2">
    <source>
        <dbReference type="SAM" id="Phobius"/>
    </source>
</evidence>
<evidence type="ECO:0000313" key="3">
    <source>
        <dbReference type="EMBL" id="KAF7994077.1"/>
    </source>
</evidence>
<dbReference type="Proteomes" id="UP000639338">
    <property type="component" value="Unassembled WGS sequence"/>
</dbReference>
<accession>A0A834XWW6</accession>
<dbReference type="GO" id="GO:0017080">
    <property type="term" value="F:sodium channel regulator activity"/>
    <property type="evidence" value="ECO:0007669"/>
    <property type="project" value="TreeGrafter"/>
</dbReference>
<protein>
    <submittedName>
        <fullName evidence="3">Uncharacterized protein</fullName>
    </submittedName>
</protein>
<name>A0A834XWW6_APHGI</name>
<reference evidence="3 4" key="1">
    <citation type="submission" date="2020-08" db="EMBL/GenBank/DDBJ databases">
        <title>Aphidius gifuensis genome sequencing and assembly.</title>
        <authorList>
            <person name="Du Z."/>
        </authorList>
    </citation>
    <scope>NUCLEOTIDE SEQUENCE [LARGE SCALE GENOMIC DNA]</scope>
    <source>
        <strain evidence="3">YNYX2018</strain>
        <tissue evidence="3">Adults</tissue>
    </source>
</reference>
<keyword evidence="2" id="KW-0472">Membrane</keyword>